<proteinExistence type="predicted"/>
<dbReference type="AlphaFoldDB" id="A0A2U1NDX0"/>
<gene>
    <name evidence="2" type="ORF">CTI12_AA278140</name>
</gene>
<keyword evidence="3" id="KW-1185">Reference proteome</keyword>
<dbReference type="EMBL" id="PKPP01003034">
    <property type="protein sequence ID" value="PWA71709.1"/>
    <property type="molecule type" value="Genomic_DNA"/>
</dbReference>
<organism evidence="2 3">
    <name type="scientific">Artemisia annua</name>
    <name type="common">Sweet wormwood</name>
    <dbReference type="NCBI Taxonomy" id="35608"/>
    <lineage>
        <taxon>Eukaryota</taxon>
        <taxon>Viridiplantae</taxon>
        <taxon>Streptophyta</taxon>
        <taxon>Embryophyta</taxon>
        <taxon>Tracheophyta</taxon>
        <taxon>Spermatophyta</taxon>
        <taxon>Magnoliopsida</taxon>
        <taxon>eudicotyledons</taxon>
        <taxon>Gunneridae</taxon>
        <taxon>Pentapetalae</taxon>
        <taxon>asterids</taxon>
        <taxon>campanulids</taxon>
        <taxon>Asterales</taxon>
        <taxon>Asteraceae</taxon>
        <taxon>Asteroideae</taxon>
        <taxon>Anthemideae</taxon>
        <taxon>Artemisiinae</taxon>
        <taxon>Artemisia</taxon>
    </lineage>
</organism>
<evidence type="ECO:0000313" key="3">
    <source>
        <dbReference type="Proteomes" id="UP000245207"/>
    </source>
</evidence>
<comment type="caution">
    <text evidence="2">The sequence shown here is derived from an EMBL/GenBank/DDBJ whole genome shotgun (WGS) entry which is preliminary data.</text>
</comment>
<accession>A0A2U1NDX0</accession>
<sequence>MDDCIGISHPGGGPYLNNGEQGTMRTPPGGPSAPARHVYGFNFGVRWCSGIGGAGYDDDMDGDVDLYDFDMDGGVDFG</sequence>
<protein>
    <submittedName>
        <fullName evidence="2">Uncharacterized protein</fullName>
    </submittedName>
</protein>
<name>A0A2U1NDX0_ARTAN</name>
<dbReference type="PROSITE" id="PS00018">
    <property type="entry name" value="EF_HAND_1"/>
    <property type="match status" value="1"/>
</dbReference>
<evidence type="ECO:0000256" key="1">
    <source>
        <dbReference type="SAM" id="MobiDB-lite"/>
    </source>
</evidence>
<reference evidence="2 3" key="1">
    <citation type="journal article" date="2018" name="Mol. Plant">
        <title>The genome of Artemisia annua provides insight into the evolution of Asteraceae family and artemisinin biosynthesis.</title>
        <authorList>
            <person name="Shen Q."/>
            <person name="Zhang L."/>
            <person name="Liao Z."/>
            <person name="Wang S."/>
            <person name="Yan T."/>
            <person name="Shi P."/>
            <person name="Liu M."/>
            <person name="Fu X."/>
            <person name="Pan Q."/>
            <person name="Wang Y."/>
            <person name="Lv Z."/>
            <person name="Lu X."/>
            <person name="Zhang F."/>
            <person name="Jiang W."/>
            <person name="Ma Y."/>
            <person name="Chen M."/>
            <person name="Hao X."/>
            <person name="Li L."/>
            <person name="Tang Y."/>
            <person name="Lv G."/>
            <person name="Zhou Y."/>
            <person name="Sun X."/>
            <person name="Brodelius P.E."/>
            <person name="Rose J.K.C."/>
            <person name="Tang K."/>
        </authorList>
    </citation>
    <scope>NUCLEOTIDE SEQUENCE [LARGE SCALE GENOMIC DNA]</scope>
    <source>
        <strain evidence="3">cv. Huhao1</strain>
        <tissue evidence="2">Leaf</tissue>
    </source>
</reference>
<feature type="region of interest" description="Disordered" evidence="1">
    <location>
        <begin position="1"/>
        <end position="31"/>
    </location>
</feature>
<dbReference type="Proteomes" id="UP000245207">
    <property type="component" value="Unassembled WGS sequence"/>
</dbReference>
<dbReference type="InterPro" id="IPR018247">
    <property type="entry name" value="EF_Hand_1_Ca_BS"/>
</dbReference>
<evidence type="ECO:0000313" key="2">
    <source>
        <dbReference type="EMBL" id="PWA71709.1"/>
    </source>
</evidence>